<accession>A0A7K1YAW3</accession>
<dbReference type="InterPro" id="IPR029044">
    <property type="entry name" value="Nucleotide-diphossugar_trans"/>
</dbReference>
<sequence length="309" mass="34975">MIPIISIIYVNYNSSDLLIQSAESLFEKCKTNNYEVIIVDNSSGVPDKANLMVWLSKHNDKTIRLIQNESNYGFGRANNTGSQNAKGRYLFFLNPDTIVLNDVLWLFRNFLENSEVSVAACGGSLLKADLTPNDSYGNFPGLLQEIGQVGLGVKFLFRKYYADKVVIAKPVSLSTPMRVPYIVGADIFIKKDVFLSVGGFDETYFMYYEETDLFKKLACKGMDSFVLPDAKIIHLEGSGVRPEASFNYWKFEQLLKSKLNYHAKWNGFVKLWLIKAIIPLQIFIQYLKGNMGQSLSKPFKIYGKVLGKI</sequence>
<evidence type="ECO:0000313" key="3">
    <source>
        <dbReference type="Proteomes" id="UP000466586"/>
    </source>
</evidence>
<dbReference type="InterPro" id="IPR001173">
    <property type="entry name" value="Glyco_trans_2-like"/>
</dbReference>
<gene>
    <name evidence="2" type="ORF">GS399_12140</name>
</gene>
<dbReference type="PANTHER" id="PTHR43179:SF7">
    <property type="entry name" value="RHAMNOSYLTRANSFERASE WBBL"/>
    <property type="match status" value="1"/>
</dbReference>
<evidence type="ECO:0000313" key="2">
    <source>
        <dbReference type="EMBL" id="MXV51725.1"/>
    </source>
</evidence>
<reference evidence="2 3" key="1">
    <citation type="submission" date="2019-11" db="EMBL/GenBank/DDBJ databases">
        <title>Pedobacter sp. HMF7647 Genome sequencing and assembly.</title>
        <authorList>
            <person name="Kang H."/>
            <person name="Kim H."/>
            <person name="Joh K."/>
        </authorList>
    </citation>
    <scope>NUCLEOTIDE SEQUENCE [LARGE SCALE GENOMIC DNA]</scope>
    <source>
        <strain evidence="2 3">HMF7647</strain>
    </source>
</reference>
<evidence type="ECO:0000259" key="1">
    <source>
        <dbReference type="Pfam" id="PF00535"/>
    </source>
</evidence>
<protein>
    <submittedName>
        <fullName evidence="2">Glycosyltransferase</fullName>
    </submittedName>
</protein>
<comment type="caution">
    <text evidence="2">The sequence shown here is derived from an EMBL/GenBank/DDBJ whole genome shotgun (WGS) entry which is preliminary data.</text>
</comment>
<proteinExistence type="predicted"/>
<keyword evidence="3" id="KW-1185">Reference proteome</keyword>
<dbReference type="GO" id="GO:0016740">
    <property type="term" value="F:transferase activity"/>
    <property type="evidence" value="ECO:0007669"/>
    <property type="project" value="UniProtKB-KW"/>
</dbReference>
<dbReference type="RefSeq" id="WP_160844907.1">
    <property type="nucleotide sequence ID" value="NZ_WVHT01000005.1"/>
</dbReference>
<dbReference type="SUPFAM" id="SSF53448">
    <property type="entry name" value="Nucleotide-diphospho-sugar transferases"/>
    <property type="match status" value="1"/>
</dbReference>
<dbReference type="CDD" id="cd04186">
    <property type="entry name" value="GT_2_like_c"/>
    <property type="match status" value="1"/>
</dbReference>
<organism evidence="2 3">
    <name type="scientific">Hufsiella arboris</name>
    <dbReference type="NCBI Taxonomy" id="2695275"/>
    <lineage>
        <taxon>Bacteria</taxon>
        <taxon>Pseudomonadati</taxon>
        <taxon>Bacteroidota</taxon>
        <taxon>Sphingobacteriia</taxon>
        <taxon>Sphingobacteriales</taxon>
        <taxon>Sphingobacteriaceae</taxon>
        <taxon>Hufsiella</taxon>
    </lineage>
</organism>
<dbReference type="Proteomes" id="UP000466586">
    <property type="component" value="Unassembled WGS sequence"/>
</dbReference>
<dbReference type="Gene3D" id="3.90.550.10">
    <property type="entry name" value="Spore Coat Polysaccharide Biosynthesis Protein SpsA, Chain A"/>
    <property type="match status" value="1"/>
</dbReference>
<dbReference type="PANTHER" id="PTHR43179">
    <property type="entry name" value="RHAMNOSYLTRANSFERASE WBBL"/>
    <property type="match status" value="1"/>
</dbReference>
<feature type="domain" description="Glycosyltransferase 2-like" evidence="1">
    <location>
        <begin position="6"/>
        <end position="121"/>
    </location>
</feature>
<dbReference type="AlphaFoldDB" id="A0A7K1YAW3"/>
<dbReference type="Pfam" id="PF00535">
    <property type="entry name" value="Glycos_transf_2"/>
    <property type="match status" value="1"/>
</dbReference>
<name>A0A7K1YAW3_9SPHI</name>
<dbReference type="EMBL" id="WVHT01000005">
    <property type="protein sequence ID" value="MXV51725.1"/>
    <property type="molecule type" value="Genomic_DNA"/>
</dbReference>
<keyword evidence="2" id="KW-0808">Transferase</keyword>